<dbReference type="NCBIfam" id="NF005965">
    <property type="entry name" value="PRK08055.1"/>
    <property type="match status" value="1"/>
</dbReference>
<dbReference type="Gene3D" id="1.20.59.10">
    <property type="entry name" value="Chorismate mutase"/>
    <property type="match status" value="1"/>
</dbReference>
<dbReference type="SMART" id="SM00830">
    <property type="entry name" value="CM_2"/>
    <property type="match status" value="1"/>
</dbReference>
<comment type="catalytic activity">
    <reaction evidence="5">
        <text>chorismate = prephenate</text>
        <dbReference type="Rhea" id="RHEA:13897"/>
        <dbReference type="ChEBI" id="CHEBI:29748"/>
        <dbReference type="ChEBI" id="CHEBI:29934"/>
        <dbReference type="EC" id="5.4.99.5"/>
    </reaction>
</comment>
<dbReference type="AlphaFoldDB" id="A0A329X048"/>
<gene>
    <name evidence="8" type="ORF">CKY02_18500</name>
</gene>
<dbReference type="GO" id="GO:0004106">
    <property type="term" value="F:chorismate mutase activity"/>
    <property type="evidence" value="ECO:0007669"/>
    <property type="project" value="UniProtKB-EC"/>
</dbReference>
<proteinExistence type="predicted"/>
<evidence type="ECO:0000256" key="4">
    <source>
        <dbReference type="ARBA" id="ARBA00023235"/>
    </source>
</evidence>
<evidence type="ECO:0000259" key="7">
    <source>
        <dbReference type="PROSITE" id="PS51168"/>
    </source>
</evidence>
<dbReference type="PIRSF" id="PIRSF026640">
    <property type="entry name" value="Peripl_chor_mut"/>
    <property type="match status" value="1"/>
</dbReference>
<evidence type="ECO:0000313" key="9">
    <source>
        <dbReference type="Proteomes" id="UP000250919"/>
    </source>
</evidence>
<dbReference type="GO" id="GO:0046417">
    <property type="term" value="P:chorismate metabolic process"/>
    <property type="evidence" value="ECO:0007669"/>
    <property type="project" value="InterPro"/>
</dbReference>
<dbReference type="PANTHER" id="PTHR38041:SF2">
    <property type="entry name" value="SECRETED CHORISMATE MUTASE"/>
    <property type="match status" value="1"/>
</dbReference>
<evidence type="ECO:0000256" key="2">
    <source>
        <dbReference type="ARBA" id="ARBA00012404"/>
    </source>
</evidence>
<dbReference type="PROSITE" id="PS51168">
    <property type="entry name" value="CHORISMATE_MUT_2"/>
    <property type="match status" value="1"/>
</dbReference>
<comment type="pathway">
    <text evidence="1 5">Metabolic intermediate biosynthesis; prephenate biosynthesis; prephenate from chorismate: step 1/1.</text>
</comment>
<dbReference type="InterPro" id="IPR036979">
    <property type="entry name" value="CM_dom_sf"/>
</dbReference>
<evidence type="ECO:0000256" key="3">
    <source>
        <dbReference type="ARBA" id="ARBA00022729"/>
    </source>
</evidence>
<dbReference type="UniPathway" id="UPA00120">
    <property type="reaction ID" value="UER00203"/>
</dbReference>
<keyword evidence="4 5" id="KW-0413">Isomerase</keyword>
<evidence type="ECO:0000256" key="6">
    <source>
        <dbReference type="SAM" id="SignalP"/>
    </source>
</evidence>
<sequence length="202" mass="22731">MQRLKKVRAGFIVGLALVMSTMAPTVTLAMEAKTTVAQLINQRLSYMKDVAGYKAENHLPVEVLAQEEKVLAKSISEAESFGLNGESVTPFIIIQMNAAKAIQYRYRADWLSLPENGWQPKPLDDVRIKISGLSTEILQQIAILLKAGEKIGASDKEMFMRNIQQHNLKDSDKQQIFVVLEKVKLKYVKSNPLRANLRLISY</sequence>
<dbReference type="Pfam" id="PF01817">
    <property type="entry name" value="CM_2"/>
    <property type="match status" value="1"/>
</dbReference>
<organism evidence="8 9">
    <name type="scientific">Photorhabdus bodei</name>
    <dbReference type="NCBI Taxonomy" id="2029681"/>
    <lineage>
        <taxon>Bacteria</taxon>
        <taxon>Pseudomonadati</taxon>
        <taxon>Pseudomonadota</taxon>
        <taxon>Gammaproteobacteria</taxon>
        <taxon>Enterobacterales</taxon>
        <taxon>Morganellaceae</taxon>
        <taxon>Photorhabdus</taxon>
    </lineage>
</organism>
<evidence type="ECO:0000313" key="8">
    <source>
        <dbReference type="EMBL" id="RAX08723.1"/>
    </source>
</evidence>
<dbReference type="InterPro" id="IPR051331">
    <property type="entry name" value="Chorismate_mutase-related"/>
</dbReference>
<dbReference type="NCBIfam" id="TIGR01806">
    <property type="entry name" value="CM_mono2"/>
    <property type="match status" value="1"/>
</dbReference>
<reference evidence="8 9" key="1">
    <citation type="journal article" date="2018" name="Int. J. Syst. Evol. Microbiol.">
        <title>Whole-genome-based revisit of Photorhabdus phylogeny: proposal for the elevation of most Photorhabdus subspecies to the species level and description of one novel species Photorhabdus bodei sp. nov., and one novel subspecies Photorhabdus laumondii subsp. clarkei subsp. nov.</title>
        <authorList>
            <person name="Machado R.A.R."/>
            <person name="Wuthrich D."/>
            <person name="Kuhnert P."/>
            <person name="Arce C.C.M."/>
            <person name="Thonen L."/>
            <person name="Ruiz C."/>
            <person name="Zhang X."/>
            <person name="Robert C.A.M."/>
            <person name="Karimi J."/>
            <person name="Kamali S."/>
            <person name="Ma J."/>
            <person name="Bruggmann R."/>
            <person name="Erb M."/>
        </authorList>
    </citation>
    <scope>NUCLEOTIDE SEQUENCE [LARGE SCALE GENOMIC DNA]</scope>
    <source>
        <strain evidence="8 9">LJ24-63</strain>
    </source>
</reference>
<dbReference type="InterPro" id="IPR002701">
    <property type="entry name" value="CM_II_prokaryot"/>
</dbReference>
<comment type="caution">
    <text evidence="8">The sequence shown here is derived from an EMBL/GenBank/DDBJ whole genome shotgun (WGS) entry which is preliminary data.</text>
</comment>
<dbReference type="InterPro" id="IPR036263">
    <property type="entry name" value="Chorismate_II_sf"/>
</dbReference>
<feature type="signal peptide" evidence="6">
    <location>
        <begin position="1"/>
        <end position="29"/>
    </location>
</feature>
<evidence type="ECO:0000256" key="1">
    <source>
        <dbReference type="ARBA" id="ARBA00004817"/>
    </source>
</evidence>
<dbReference type="SUPFAM" id="SSF48600">
    <property type="entry name" value="Chorismate mutase II"/>
    <property type="match status" value="1"/>
</dbReference>
<dbReference type="EC" id="5.4.99.5" evidence="2 5"/>
<accession>A0A329X048</accession>
<protein>
    <recommendedName>
        <fullName evidence="2 5">Chorismate mutase</fullName>
        <ecNumber evidence="2 5">5.4.99.5</ecNumber>
    </recommendedName>
</protein>
<dbReference type="EMBL" id="NSCM01000044">
    <property type="protein sequence ID" value="RAX08723.1"/>
    <property type="molecule type" value="Genomic_DNA"/>
</dbReference>
<name>A0A329X048_9GAMM</name>
<feature type="domain" description="Chorismate mutase" evidence="7">
    <location>
        <begin position="16"/>
        <end position="107"/>
    </location>
</feature>
<feature type="chain" id="PRO_5016454043" description="Chorismate mutase" evidence="6">
    <location>
        <begin position="30"/>
        <end position="202"/>
    </location>
</feature>
<dbReference type="InterPro" id="IPR008240">
    <property type="entry name" value="Chorismate_mutase_periplasmic"/>
</dbReference>
<evidence type="ECO:0000256" key="5">
    <source>
        <dbReference type="PIRNR" id="PIRNR026640"/>
    </source>
</evidence>
<dbReference type="GO" id="GO:0009697">
    <property type="term" value="P:salicylic acid biosynthetic process"/>
    <property type="evidence" value="ECO:0007669"/>
    <property type="project" value="TreeGrafter"/>
</dbReference>
<dbReference type="PANTHER" id="PTHR38041">
    <property type="entry name" value="CHORISMATE MUTASE"/>
    <property type="match status" value="1"/>
</dbReference>
<dbReference type="Proteomes" id="UP000250919">
    <property type="component" value="Unassembled WGS sequence"/>
</dbReference>
<keyword evidence="3 6" id="KW-0732">Signal</keyword>
<dbReference type="GeneID" id="88807816"/>
<comment type="function">
    <text evidence="5">Catalyzes the Claisen rearrangement of chorismate to prephenate.</text>
</comment>
<dbReference type="RefSeq" id="WP_112896450.1">
    <property type="nucleotide sequence ID" value="NZ_CAWNYH010000044.1"/>
</dbReference>